<keyword evidence="2" id="KW-1185">Reference proteome</keyword>
<proteinExistence type="predicted"/>
<comment type="caution">
    <text evidence="1">The sequence shown here is derived from an EMBL/GenBank/DDBJ whole genome shotgun (WGS) entry which is preliminary data.</text>
</comment>
<gene>
    <name evidence="1" type="ORF">ACFORF_03440</name>
</gene>
<reference evidence="2" key="1">
    <citation type="journal article" date="2019" name="Int. J. Syst. Evol. Microbiol.">
        <title>The Global Catalogue of Microorganisms (GCM) 10K type strain sequencing project: providing services to taxonomists for standard genome sequencing and annotation.</title>
        <authorList>
            <consortium name="The Broad Institute Genomics Platform"/>
            <consortium name="The Broad Institute Genome Sequencing Center for Infectious Disease"/>
            <person name="Wu L."/>
            <person name="Ma J."/>
        </authorList>
    </citation>
    <scope>NUCLEOTIDE SEQUENCE [LARGE SCALE GENOMIC DNA]</scope>
    <source>
        <strain evidence="2">CCUG 67170</strain>
    </source>
</reference>
<name>A0ABV8CU69_9STRE</name>
<accession>A0ABV8CU69</accession>
<dbReference type="Proteomes" id="UP001595807">
    <property type="component" value="Unassembled WGS sequence"/>
</dbReference>
<dbReference type="RefSeq" id="WP_380425528.1">
    <property type="nucleotide sequence ID" value="NZ_JBHRZV010000026.1"/>
</dbReference>
<sequence>MTSFERIYLEVRPIVLRLQRVYHIQLWTRADWDQEGMLVLYLLVKEHPELVGSRQLFVYYKTKMTNYVKDQIRKQESKKRKFNKLAYEEISEIAFSIPSRQLDLEDYVTYKDKMEELRGSLTGEELEKLEALIAGESFKGKAAFIREIKNRFGHEDGM</sequence>
<evidence type="ECO:0000313" key="2">
    <source>
        <dbReference type="Proteomes" id="UP001595807"/>
    </source>
</evidence>
<protein>
    <submittedName>
        <fullName evidence="1">Sigma-70 family RNA polymerase sigma factor</fullName>
    </submittedName>
</protein>
<evidence type="ECO:0000313" key="1">
    <source>
        <dbReference type="EMBL" id="MFC3927676.1"/>
    </source>
</evidence>
<organism evidence="1 2">
    <name type="scientific">Streptococcus caprae</name>
    <dbReference type="NCBI Taxonomy" id="1640501"/>
    <lineage>
        <taxon>Bacteria</taxon>
        <taxon>Bacillati</taxon>
        <taxon>Bacillota</taxon>
        <taxon>Bacilli</taxon>
        <taxon>Lactobacillales</taxon>
        <taxon>Streptococcaceae</taxon>
        <taxon>Streptococcus</taxon>
    </lineage>
</organism>
<dbReference type="EMBL" id="JBHRZV010000026">
    <property type="protein sequence ID" value="MFC3927676.1"/>
    <property type="molecule type" value="Genomic_DNA"/>
</dbReference>